<evidence type="ECO:0000313" key="2">
    <source>
        <dbReference type="EMBL" id="KAF6743571.1"/>
    </source>
</evidence>
<name>A0A8H6LWA8_9AGAR</name>
<feature type="compositionally biased region" description="Low complexity" evidence="1">
    <location>
        <begin position="217"/>
        <end position="228"/>
    </location>
</feature>
<keyword evidence="3" id="KW-1185">Reference proteome</keyword>
<feature type="region of interest" description="Disordered" evidence="1">
    <location>
        <begin position="217"/>
        <end position="309"/>
    </location>
</feature>
<evidence type="ECO:0000256" key="1">
    <source>
        <dbReference type="SAM" id="MobiDB-lite"/>
    </source>
</evidence>
<feature type="compositionally biased region" description="Acidic residues" evidence="1">
    <location>
        <begin position="298"/>
        <end position="308"/>
    </location>
</feature>
<gene>
    <name evidence="2" type="ORF">DFP72DRAFT_1099510</name>
</gene>
<sequence>MPVTYLIVSPQGASVRAYCSNQRIRANNARRKQLSARQSPYQHHTCAGNVAVPWPYRSPGRRVMKHHGYQNVNINTTWIQHPAYQDIRHHEAIALSYSHPQASLKSGSASTLLAPHAPAQKLERRMHCLEEEEEKEEEEKSSRVVFVESRGYKRPARSNRGGERLDARFLVLSVLSIVPFSSPTTPGDFGIIIRRNGRAARSEGRGVGWGMLAGLPASSPPSRSSSPSPALPQPPISVSWLDPSGPSAPPTAFLSTSQSKTTGRFASSGRSKPHSTSSPRAPDPGSHKKRAATKTVVELEEEEEEEVGTDGLPSILRMLDYGSLSRGGGSWGVHFGLTYGGDGCSNTPYSPRTRNLTLHASSTITACAPCGVHKLDTGLDAEEEVVVLHFSFAFDRRLMLWHRLSTGGLRMAIMGASCSDFGLGVNVRAMEKQVDIENVKERSYPRYDDDCVPLSLQPPWEEESGWGWKLWDDHGREWGGRVWGGGIWGGRGVRRGVASLGFDFCFGV</sequence>
<dbReference type="AlphaFoldDB" id="A0A8H6LWA8"/>
<proteinExistence type="predicted"/>
<organism evidence="2 3">
    <name type="scientific">Ephemerocybe angulata</name>
    <dbReference type="NCBI Taxonomy" id="980116"/>
    <lineage>
        <taxon>Eukaryota</taxon>
        <taxon>Fungi</taxon>
        <taxon>Dikarya</taxon>
        <taxon>Basidiomycota</taxon>
        <taxon>Agaricomycotina</taxon>
        <taxon>Agaricomycetes</taxon>
        <taxon>Agaricomycetidae</taxon>
        <taxon>Agaricales</taxon>
        <taxon>Agaricineae</taxon>
        <taxon>Psathyrellaceae</taxon>
        <taxon>Ephemerocybe</taxon>
    </lineage>
</organism>
<dbReference type="Proteomes" id="UP000521943">
    <property type="component" value="Unassembled WGS sequence"/>
</dbReference>
<accession>A0A8H6LWA8</accession>
<feature type="compositionally biased region" description="Polar residues" evidence="1">
    <location>
        <begin position="253"/>
        <end position="279"/>
    </location>
</feature>
<protein>
    <submittedName>
        <fullName evidence="2">Uncharacterized protein</fullName>
    </submittedName>
</protein>
<comment type="caution">
    <text evidence="2">The sequence shown here is derived from an EMBL/GenBank/DDBJ whole genome shotgun (WGS) entry which is preliminary data.</text>
</comment>
<reference evidence="2 3" key="1">
    <citation type="submission" date="2020-07" db="EMBL/GenBank/DDBJ databases">
        <title>Comparative genomics of pyrophilous fungi reveals a link between fire events and developmental genes.</title>
        <authorList>
            <consortium name="DOE Joint Genome Institute"/>
            <person name="Steindorff A.S."/>
            <person name="Carver A."/>
            <person name="Calhoun S."/>
            <person name="Stillman K."/>
            <person name="Liu H."/>
            <person name="Lipzen A."/>
            <person name="Pangilinan J."/>
            <person name="Labutti K."/>
            <person name="Bruns T.D."/>
            <person name="Grigoriev I.V."/>
        </authorList>
    </citation>
    <scope>NUCLEOTIDE SEQUENCE [LARGE SCALE GENOMIC DNA]</scope>
    <source>
        <strain evidence="2 3">CBS 144469</strain>
    </source>
</reference>
<evidence type="ECO:0000313" key="3">
    <source>
        <dbReference type="Proteomes" id="UP000521943"/>
    </source>
</evidence>
<dbReference type="EMBL" id="JACGCI010000141">
    <property type="protein sequence ID" value="KAF6743571.1"/>
    <property type="molecule type" value="Genomic_DNA"/>
</dbReference>